<gene>
    <name evidence="1" type="ORF">H2199_005901</name>
</gene>
<name>A0ACC2YYG7_9PEZI</name>
<keyword evidence="2" id="KW-1185">Reference proteome</keyword>
<sequence length="288" mass="33324">MITYSDEEEFWSQTGSYDPDQIPADDRNCPICGEAYEELDNDPNVMAVGLQCSHFACLNCLNHWLQTTIRGQVTPDYTSDFADENGSTDEGEDSNSESSSENDNEMPDVEDSDSDNGENMTGHPSLDIALLREEHRWLAQYMRDECVVHLVYLDSTRYWNGDHRRATIDARRELPVWSFEPYAIRSRARETLRRAAIRIISQEVTWTVHRLHGFETTARRMYQRLAQLVRCNAVVTMYGLAENAGEPQWQVNDLSHLSREARRWIRNIVHTQMNPDTPHRPDPALEYP</sequence>
<comment type="caution">
    <text evidence="1">The sequence shown here is derived from an EMBL/GenBank/DDBJ whole genome shotgun (WGS) entry which is preliminary data.</text>
</comment>
<reference evidence="1" key="1">
    <citation type="submission" date="2022-10" db="EMBL/GenBank/DDBJ databases">
        <title>Culturing micro-colonial fungi from biological soil crusts in the Mojave desert and describing Neophaeococcomyces mojavensis, and introducing the new genera and species Taxawa tesnikishii.</title>
        <authorList>
            <person name="Kurbessoian T."/>
            <person name="Stajich J.E."/>
        </authorList>
    </citation>
    <scope>NUCLEOTIDE SEQUENCE</scope>
    <source>
        <strain evidence="1">JES_115</strain>
    </source>
</reference>
<evidence type="ECO:0000313" key="1">
    <source>
        <dbReference type="EMBL" id="KAJ9640362.1"/>
    </source>
</evidence>
<proteinExistence type="predicted"/>
<dbReference type="Proteomes" id="UP001172680">
    <property type="component" value="Unassembled WGS sequence"/>
</dbReference>
<organism evidence="1 2">
    <name type="scientific">Coniosporium tulheliwenetii</name>
    <dbReference type="NCBI Taxonomy" id="3383036"/>
    <lineage>
        <taxon>Eukaryota</taxon>
        <taxon>Fungi</taxon>
        <taxon>Dikarya</taxon>
        <taxon>Ascomycota</taxon>
        <taxon>Pezizomycotina</taxon>
        <taxon>Dothideomycetes</taxon>
        <taxon>Dothideomycetes incertae sedis</taxon>
        <taxon>Coniosporium</taxon>
    </lineage>
</organism>
<dbReference type="EMBL" id="JAPDRP010000017">
    <property type="protein sequence ID" value="KAJ9640362.1"/>
    <property type="molecule type" value="Genomic_DNA"/>
</dbReference>
<accession>A0ACC2YYG7</accession>
<protein>
    <submittedName>
        <fullName evidence="1">Uncharacterized protein</fullName>
    </submittedName>
</protein>
<evidence type="ECO:0000313" key="2">
    <source>
        <dbReference type="Proteomes" id="UP001172680"/>
    </source>
</evidence>